<dbReference type="Proteomes" id="UP000759131">
    <property type="component" value="Unassembled WGS sequence"/>
</dbReference>
<keyword evidence="13" id="KW-1185">Reference proteome</keyword>
<sequence length="179" mass="19758">MALKRIHKELTELQRDPPPGCTAAPNGTDYFQWSGSIEGPPDTPYSGGVFKVVIVFPADYPFKAPLIYFTTRIFHPNISQSGTICLDTLTYNWSASLSIGKVLMSIQQLMADPNPSDPLDGTSARMFRNNRVKYNKTARQWTREYAYPPPGYVFTTTQTTTSAANNEDSTGSGGSTSSW</sequence>
<dbReference type="OrthoDB" id="6406599at2759"/>
<comment type="pathway">
    <text evidence="2">Protein modification; protein ubiquitination.</text>
</comment>
<evidence type="ECO:0000256" key="8">
    <source>
        <dbReference type="PROSITE-ProRule" id="PRU10133"/>
    </source>
</evidence>
<dbReference type="EMBL" id="CAJPIZ010000524">
    <property type="protein sequence ID" value="CAG2101658.1"/>
    <property type="molecule type" value="Genomic_DNA"/>
</dbReference>
<gene>
    <name evidence="12" type="ORF">OSB1V03_LOCUS1702</name>
</gene>
<dbReference type="InterPro" id="IPR000608">
    <property type="entry name" value="UBC"/>
</dbReference>
<evidence type="ECO:0000256" key="3">
    <source>
        <dbReference type="ARBA" id="ARBA00012486"/>
    </source>
</evidence>
<dbReference type="EMBL" id="OC855099">
    <property type="protein sequence ID" value="CAD7621228.1"/>
    <property type="molecule type" value="Genomic_DNA"/>
</dbReference>
<accession>A0A7R9KE19</accession>
<keyword evidence="5 9" id="KW-0547">Nucleotide-binding</keyword>
<dbReference type="FunFam" id="3.10.110.10:FF:000101">
    <property type="entry name" value="Ubiquitin-conjugating enzyme E2 D2"/>
    <property type="match status" value="1"/>
</dbReference>
<evidence type="ECO:0000256" key="7">
    <source>
        <dbReference type="ARBA" id="ARBA00022840"/>
    </source>
</evidence>
<evidence type="ECO:0000313" key="13">
    <source>
        <dbReference type="Proteomes" id="UP000759131"/>
    </source>
</evidence>
<organism evidence="12">
    <name type="scientific">Medioppia subpectinata</name>
    <dbReference type="NCBI Taxonomy" id="1979941"/>
    <lineage>
        <taxon>Eukaryota</taxon>
        <taxon>Metazoa</taxon>
        <taxon>Ecdysozoa</taxon>
        <taxon>Arthropoda</taxon>
        <taxon>Chelicerata</taxon>
        <taxon>Arachnida</taxon>
        <taxon>Acari</taxon>
        <taxon>Acariformes</taxon>
        <taxon>Sarcoptiformes</taxon>
        <taxon>Oribatida</taxon>
        <taxon>Brachypylina</taxon>
        <taxon>Oppioidea</taxon>
        <taxon>Oppiidae</taxon>
        <taxon>Medioppia</taxon>
    </lineage>
</organism>
<dbReference type="GO" id="GO:0005524">
    <property type="term" value="F:ATP binding"/>
    <property type="evidence" value="ECO:0007669"/>
    <property type="project" value="UniProtKB-UniRule"/>
</dbReference>
<dbReference type="InterPro" id="IPR016135">
    <property type="entry name" value="UBQ-conjugating_enzyme/RWD"/>
</dbReference>
<dbReference type="EC" id="2.3.2.23" evidence="3"/>
<dbReference type="GO" id="GO:0006511">
    <property type="term" value="P:ubiquitin-dependent protein catabolic process"/>
    <property type="evidence" value="ECO:0007669"/>
    <property type="project" value="UniProtKB-ARBA"/>
</dbReference>
<evidence type="ECO:0000256" key="4">
    <source>
        <dbReference type="ARBA" id="ARBA00022679"/>
    </source>
</evidence>
<dbReference type="AlphaFoldDB" id="A0A7R9KE19"/>
<comment type="similarity">
    <text evidence="9">Belongs to the ubiquitin-conjugating enzyme family.</text>
</comment>
<dbReference type="PROSITE" id="PS00183">
    <property type="entry name" value="UBC_1"/>
    <property type="match status" value="1"/>
</dbReference>
<feature type="region of interest" description="Disordered" evidence="10">
    <location>
        <begin position="159"/>
        <end position="179"/>
    </location>
</feature>
<feature type="active site" description="Glycyl thioester intermediate" evidence="8">
    <location>
        <position position="85"/>
    </location>
</feature>
<evidence type="ECO:0000256" key="9">
    <source>
        <dbReference type="RuleBase" id="RU362109"/>
    </source>
</evidence>
<proteinExistence type="inferred from homology"/>
<comment type="catalytic activity">
    <reaction evidence="1">
        <text>S-ubiquitinyl-[E1 ubiquitin-activating enzyme]-L-cysteine + [E2 ubiquitin-conjugating enzyme]-L-cysteine = [E1 ubiquitin-activating enzyme]-L-cysteine + S-ubiquitinyl-[E2 ubiquitin-conjugating enzyme]-L-cysteine.</text>
        <dbReference type="EC" id="2.3.2.23"/>
    </reaction>
</comment>
<name>A0A7R9KE19_9ACAR</name>
<dbReference type="PROSITE" id="PS50127">
    <property type="entry name" value="UBC_2"/>
    <property type="match status" value="1"/>
</dbReference>
<dbReference type="SUPFAM" id="SSF54495">
    <property type="entry name" value="UBC-like"/>
    <property type="match status" value="1"/>
</dbReference>
<reference evidence="12" key="1">
    <citation type="submission" date="2020-11" db="EMBL/GenBank/DDBJ databases">
        <authorList>
            <person name="Tran Van P."/>
        </authorList>
    </citation>
    <scope>NUCLEOTIDE SEQUENCE</scope>
</reference>
<keyword evidence="7 9" id="KW-0067">ATP-binding</keyword>
<dbReference type="InterPro" id="IPR050113">
    <property type="entry name" value="Ub_conjugating_enzyme"/>
</dbReference>
<evidence type="ECO:0000313" key="12">
    <source>
        <dbReference type="EMBL" id="CAD7621228.1"/>
    </source>
</evidence>
<dbReference type="GO" id="GO:0061631">
    <property type="term" value="F:ubiquitin conjugating enzyme activity"/>
    <property type="evidence" value="ECO:0007669"/>
    <property type="project" value="UniProtKB-EC"/>
</dbReference>
<evidence type="ECO:0000256" key="10">
    <source>
        <dbReference type="SAM" id="MobiDB-lite"/>
    </source>
</evidence>
<feature type="domain" description="UBC core" evidence="11">
    <location>
        <begin position="1"/>
        <end position="147"/>
    </location>
</feature>
<dbReference type="Pfam" id="PF00179">
    <property type="entry name" value="UQ_con"/>
    <property type="match status" value="1"/>
</dbReference>
<dbReference type="InterPro" id="IPR023313">
    <property type="entry name" value="UBQ-conjugating_AS"/>
</dbReference>
<evidence type="ECO:0000256" key="6">
    <source>
        <dbReference type="ARBA" id="ARBA00022786"/>
    </source>
</evidence>
<keyword evidence="4" id="KW-0808">Transferase</keyword>
<dbReference type="SMART" id="SM00212">
    <property type="entry name" value="UBCc"/>
    <property type="match status" value="1"/>
</dbReference>
<evidence type="ECO:0000259" key="11">
    <source>
        <dbReference type="PROSITE" id="PS50127"/>
    </source>
</evidence>
<dbReference type="PANTHER" id="PTHR24067">
    <property type="entry name" value="UBIQUITIN-CONJUGATING ENZYME E2"/>
    <property type="match status" value="1"/>
</dbReference>
<keyword evidence="6 9" id="KW-0833">Ubl conjugation pathway</keyword>
<dbReference type="Gene3D" id="3.10.110.10">
    <property type="entry name" value="Ubiquitin Conjugating Enzyme"/>
    <property type="match status" value="1"/>
</dbReference>
<protein>
    <recommendedName>
        <fullName evidence="3">E2 ubiquitin-conjugating enzyme</fullName>
        <ecNumber evidence="3">2.3.2.23</ecNumber>
    </recommendedName>
</protein>
<evidence type="ECO:0000256" key="2">
    <source>
        <dbReference type="ARBA" id="ARBA00004906"/>
    </source>
</evidence>
<evidence type="ECO:0000256" key="5">
    <source>
        <dbReference type="ARBA" id="ARBA00022741"/>
    </source>
</evidence>
<evidence type="ECO:0000256" key="1">
    <source>
        <dbReference type="ARBA" id="ARBA00000485"/>
    </source>
</evidence>